<sequence length="517" mass="55431">MSPRTSPRPRHHLTALGALTLALLVLPLATTTTAASSSGTATTAADAAGPAVQAVPAESAQEGTFRNPLNAGADPTIVHHDGNYYLSTTQGDRISVWSSPSLATLATAEPVEVWRDSDPSRDTELWAPALHRFQTGDGPRWYLYYTAADSRLTDPVERDASHRLYVLESADDDPAGPYEFKARIADTGTYAIDGEPFVHDGQPYFAWSSPGRGFDGGPQQLYAARMSNPWTIEGEPVALPNEGGCPEVREGPTPLYRDGRTFLTYSTCDTGKPDYQIWSIALDGGADPLSADAWEQLPGPLFSRDDAAGVWGPGHHFFFRSPDGTEDWIAYHAKNTPEYTYSFRSTRAQRIGWTPEGTPDLGRPLAAGATQRLPSGDPGAGSTAVNDTDTGRGGPRVSYEGDWTTGDRCGAHCFHGDDHYTAQAGATATYHFTGSRIAVYGSLDTDHGYATFSVDGGPPSEPVSYHHPFRVGEQRVYLSPELGPGEHTLTVTVTGDRPAGSSDAIVTVDRAEVYPAP</sequence>
<dbReference type="SUPFAM" id="SSF75005">
    <property type="entry name" value="Arabinanase/levansucrase/invertase"/>
    <property type="match status" value="1"/>
</dbReference>
<dbReference type="Proteomes" id="UP000002219">
    <property type="component" value="Chromosome 1"/>
</dbReference>
<dbReference type="Gene3D" id="2.60.120.260">
    <property type="entry name" value="Galactose-binding domain-like"/>
    <property type="match status" value="1"/>
</dbReference>
<evidence type="ECO:0000256" key="1">
    <source>
        <dbReference type="ARBA" id="ARBA00009865"/>
    </source>
</evidence>
<dbReference type="EC" id="3.2.1.55" evidence="8"/>
<evidence type="ECO:0000313" key="8">
    <source>
        <dbReference type="EMBL" id="ADH66524.1"/>
    </source>
</evidence>
<keyword evidence="2 7" id="KW-0732">Signal</keyword>
<evidence type="ECO:0000256" key="7">
    <source>
        <dbReference type="SAM" id="SignalP"/>
    </source>
</evidence>
<dbReference type="CAZy" id="GH43">
    <property type="family name" value="Glycoside Hydrolase Family 43"/>
</dbReference>
<evidence type="ECO:0000256" key="4">
    <source>
        <dbReference type="ARBA" id="ARBA00023295"/>
    </source>
</evidence>
<dbReference type="OrthoDB" id="9801455at2"/>
<dbReference type="GeneID" id="91489164"/>
<evidence type="ECO:0000256" key="3">
    <source>
        <dbReference type="ARBA" id="ARBA00022801"/>
    </source>
</evidence>
<feature type="signal peptide" evidence="7">
    <location>
        <begin position="1"/>
        <end position="34"/>
    </location>
</feature>
<organism evidence="8 9">
    <name type="scientific">Nocardiopsis dassonvillei (strain ATCC 23218 / DSM 43111 / CIP 107115 / JCM 7437 / KCTC 9190 / NBRC 14626 / NCTC 10488 / NRRL B-5397 / IMRU 509)</name>
    <name type="common">Actinomadura dassonvillei</name>
    <dbReference type="NCBI Taxonomy" id="446468"/>
    <lineage>
        <taxon>Bacteria</taxon>
        <taxon>Bacillati</taxon>
        <taxon>Actinomycetota</taxon>
        <taxon>Actinomycetes</taxon>
        <taxon>Streptosporangiales</taxon>
        <taxon>Nocardiopsidaceae</taxon>
        <taxon>Nocardiopsis</taxon>
    </lineage>
</organism>
<feature type="region of interest" description="Disordered" evidence="6">
    <location>
        <begin position="354"/>
        <end position="396"/>
    </location>
</feature>
<dbReference type="EMBL" id="CP002040">
    <property type="protein sequence ID" value="ADH66524.1"/>
    <property type="molecule type" value="Genomic_DNA"/>
</dbReference>
<evidence type="ECO:0000256" key="2">
    <source>
        <dbReference type="ARBA" id="ARBA00022729"/>
    </source>
</evidence>
<dbReference type="RefSeq" id="WP_013152131.1">
    <property type="nucleotide sequence ID" value="NC_014210.1"/>
</dbReference>
<evidence type="ECO:0000313" key="9">
    <source>
        <dbReference type="Proteomes" id="UP000002219"/>
    </source>
</evidence>
<protein>
    <submittedName>
        <fullName evidence="8">Alpha-N-arabinofuranosidase</fullName>
        <ecNumber evidence="8">3.2.1.55</ecNumber>
    </submittedName>
</protein>
<name>D7B1D3_NOCDD</name>
<evidence type="ECO:0000256" key="6">
    <source>
        <dbReference type="SAM" id="MobiDB-lite"/>
    </source>
</evidence>
<dbReference type="STRING" id="446468.Ndas_1082"/>
<dbReference type="AlphaFoldDB" id="D7B1D3"/>
<feature type="chain" id="PRO_5003092649" evidence="7">
    <location>
        <begin position="35"/>
        <end position="517"/>
    </location>
</feature>
<dbReference type="CDD" id="cd18820">
    <property type="entry name" value="GH43_LbAraf43-like"/>
    <property type="match status" value="1"/>
</dbReference>
<dbReference type="HOGENOM" id="CLU_009397_2_2_11"/>
<dbReference type="Pfam" id="PF04616">
    <property type="entry name" value="Glyco_hydro_43"/>
    <property type="match status" value="1"/>
</dbReference>
<evidence type="ECO:0000256" key="5">
    <source>
        <dbReference type="RuleBase" id="RU361187"/>
    </source>
</evidence>
<keyword evidence="4 5" id="KW-0326">Glycosidase</keyword>
<dbReference type="KEGG" id="nda:Ndas_1082"/>
<dbReference type="Gene3D" id="2.115.10.20">
    <property type="entry name" value="Glycosyl hydrolase domain, family 43"/>
    <property type="match status" value="1"/>
</dbReference>
<dbReference type="GO" id="GO:0046556">
    <property type="term" value="F:alpha-L-arabinofuranosidase activity"/>
    <property type="evidence" value="ECO:0007669"/>
    <property type="project" value="UniProtKB-EC"/>
</dbReference>
<keyword evidence="3 5" id="KW-0378">Hydrolase</keyword>
<gene>
    <name evidence="8" type="ordered locus">Ndas_1082</name>
</gene>
<keyword evidence="9" id="KW-1185">Reference proteome</keyword>
<dbReference type="eggNOG" id="COG3940">
    <property type="taxonomic scope" value="Bacteria"/>
</dbReference>
<dbReference type="GO" id="GO:0005975">
    <property type="term" value="P:carbohydrate metabolic process"/>
    <property type="evidence" value="ECO:0007669"/>
    <property type="project" value="InterPro"/>
</dbReference>
<dbReference type="PANTHER" id="PTHR43817:SF1">
    <property type="entry name" value="HYDROLASE, FAMILY 43, PUTATIVE (AFU_ORTHOLOGUE AFUA_3G01660)-RELATED"/>
    <property type="match status" value="1"/>
</dbReference>
<comment type="similarity">
    <text evidence="1 5">Belongs to the glycosyl hydrolase 43 family.</text>
</comment>
<reference evidence="8 9" key="1">
    <citation type="journal article" date="2010" name="Stand. Genomic Sci.">
        <title>Complete genome sequence of Nocardiopsis dassonvillei type strain (IMRU 509).</title>
        <authorList>
            <person name="Sun H."/>
            <person name="Lapidus A."/>
            <person name="Nolan M."/>
            <person name="Lucas S."/>
            <person name="Del Rio T.G."/>
            <person name="Tice H."/>
            <person name="Cheng J.F."/>
            <person name="Tapia R."/>
            <person name="Han C."/>
            <person name="Goodwin L."/>
            <person name="Pitluck S."/>
            <person name="Pagani I."/>
            <person name="Ivanova N."/>
            <person name="Mavromatis K."/>
            <person name="Mikhailova N."/>
            <person name="Pati A."/>
            <person name="Chen A."/>
            <person name="Palaniappan K."/>
            <person name="Land M."/>
            <person name="Hauser L."/>
            <person name="Chang Y.J."/>
            <person name="Jeffries C.D."/>
            <person name="Djao O.D."/>
            <person name="Rohde M."/>
            <person name="Sikorski J."/>
            <person name="Goker M."/>
            <person name="Woyke T."/>
            <person name="Bristow J."/>
            <person name="Eisen J.A."/>
            <person name="Markowitz V."/>
            <person name="Hugenholtz P."/>
            <person name="Kyrpides N.C."/>
            <person name="Klenk H.P."/>
        </authorList>
    </citation>
    <scope>NUCLEOTIDE SEQUENCE [LARGE SCALE GENOMIC DNA]</scope>
    <source>
        <strain evidence="9">ATCC 23218 / DSM 43111 / CIP 107115 / JCM 7437 / KCTC 9190 / NBRC 14626 / NCTC 10488 / NRRL B-5397 / IMRU 509</strain>
    </source>
</reference>
<proteinExistence type="inferred from homology"/>
<dbReference type="PANTHER" id="PTHR43817">
    <property type="entry name" value="GLYCOSYL HYDROLASE"/>
    <property type="match status" value="1"/>
</dbReference>
<dbReference type="InterPro" id="IPR006710">
    <property type="entry name" value="Glyco_hydro_43"/>
</dbReference>
<dbReference type="InterPro" id="IPR023296">
    <property type="entry name" value="Glyco_hydro_beta-prop_sf"/>
</dbReference>
<accession>D7B1D3</accession>